<dbReference type="GO" id="GO:0032991">
    <property type="term" value="C:protein-containing complex"/>
    <property type="evidence" value="ECO:0007669"/>
    <property type="project" value="TreeGrafter"/>
</dbReference>
<dbReference type="PANTHER" id="PTHR14614">
    <property type="entry name" value="HEPATOCELLULAR CARCINOMA-ASSOCIATED ANTIGEN"/>
    <property type="match status" value="1"/>
</dbReference>
<dbReference type="PANTHER" id="PTHR14614:SF130">
    <property type="entry name" value="PROTEIN-LYSINE N-METHYLTRANSFERASE EEF2KMT"/>
    <property type="match status" value="1"/>
</dbReference>
<dbReference type="SUPFAM" id="SSF53335">
    <property type="entry name" value="S-adenosyl-L-methionine-dependent methyltransferases"/>
    <property type="match status" value="1"/>
</dbReference>
<dbReference type="InterPro" id="IPR029063">
    <property type="entry name" value="SAM-dependent_MTases_sf"/>
</dbReference>
<dbReference type="Pfam" id="PF10294">
    <property type="entry name" value="Methyltransf_16"/>
    <property type="match status" value="1"/>
</dbReference>
<evidence type="ECO:0000313" key="2">
    <source>
        <dbReference type="WBParaSite" id="DME_0000828301-mRNA-1"/>
    </source>
</evidence>
<evidence type="ECO:0000313" key="1">
    <source>
        <dbReference type="Proteomes" id="UP000038040"/>
    </source>
</evidence>
<accession>A0A0N4UKL1</accession>
<name>A0A0N4UKL1_DRAME</name>
<dbReference type="WBParaSite" id="DME_0000828301-mRNA-1">
    <property type="protein sequence ID" value="DME_0000828301-mRNA-1"/>
    <property type="gene ID" value="DME_0000828301"/>
</dbReference>
<sequence>LDYVAHFCQTEEFCRFIAEKVLVSSVWAEYKPRRGPYLRTLKYIINHLEEKGIEVYDKIYYAYLNVQFNSTNHYCHRIFLNRDLSRFIALKEEEAQLSKGTTGLCCWQSACHLAHYFLGKGSNSVRGKHVLELGAGCGLVGIALAIAGLAKSITISDGNADVFKLLKHNISTNLSNVGFLIYGLTN</sequence>
<reference evidence="2" key="1">
    <citation type="submission" date="2017-02" db="UniProtKB">
        <authorList>
            <consortium name="WormBaseParasite"/>
        </authorList>
    </citation>
    <scope>IDENTIFICATION</scope>
</reference>
<protein>
    <submittedName>
        <fullName evidence="2">FAM86 domain-containing protein</fullName>
    </submittedName>
</protein>
<dbReference type="Gene3D" id="3.40.50.150">
    <property type="entry name" value="Vaccinia Virus protein VP39"/>
    <property type="match status" value="1"/>
</dbReference>
<dbReference type="Proteomes" id="UP000038040">
    <property type="component" value="Unplaced"/>
</dbReference>
<proteinExistence type="predicted"/>
<dbReference type="AlphaFoldDB" id="A0A0N4UKL1"/>
<organism evidence="1 2">
    <name type="scientific">Dracunculus medinensis</name>
    <name type="common">Guinea worm</name>
    <dbReference type="NCBI Taxonomy" id="318479"/>
    <lineage>
        <taxon>Eukaryota</taxon>
        <taxon>Metazoa</taxon>
        <taxon>Ecdysozoa</taxon>
        <taxon>Nematoda</taxon>
        <taxon>Chromadorea</taxon>
        <taxon>Rhabditida</taxon>
        <taxon>Spirurina</taxon>
        <taxon>Dracunculoidea</taxon>
        <taxon>Dracunculidae</taxon>
        <taxon>Dracunculus</taxon>
    </lineage>
</organism>
<dbReference type="InterPro" id="IPR019410">
    <property type="entry name" value="Methyltransf_16"/>
</dbReference>